<dbReference type="AlphaFoldDB" id="A0A4S2FND1"/>
<dbReference type="CDD" id="cd16833">
    <property type="entry name" value="YfiH"/>
    <property type="match status" value="1"/>
</dbReference>
<dbReference type="InterPro" id="IPR038371">
    <property type="entry name" value="Cu_polyphenol_OxRdtase_sf"/>
</dbReference>
<comment type="catalytic activity">
    <reaction evidence="8">
        <text>adenosine + phosphate = alpha-D-ribose 1-phosphate + adenine</text>
        <dbReference type="Rhea" id="RHEA:27642"/>
        <dbReference type="ChEBI" id="CHEBI:16335"/>
        <dbReference type="ChEBI" id="CHEBI:16708"/>
        <dbReference type="ChEBI" id="CHEBI:43474"/>
        <dbReference type="ChEBI" id="CHEBI:57720"/>
        <dbReference type="EC" id="2.4.2.1"/>
    </reaction>
    <physiologicalReaction direction="left-to-right" evidence="8">
        <dbReference type="Rhea" id="RHEA:27643"/>
    </physiologicalReaction>
</comment>
<dbReference type="SUPFAM" id="SSF64438">
    <property type="entry name" value="CNF1/YfiH-like putative cysteine hydrolases"/>
    <property type="match status" value="1"/>
</dbReference>
<dbReference type="GO" id="GO:0005507">
    <property type="term" value="F:copper ion binding"/>
    <property type="evidence" value="ECO:0007669"/>
    <property type="project" value="TreeGrafter"/>
</dbReference>
<dbReference type="PANTHER" id="PTHR30616:SF2">
    <property type="entry name" value="PURINE NUCLEOSIDE PHOSPHORYLASE LACC1"/>
    <property type="match status" value="1"/>
</dbReference>
<keyword evidence="4" id="KW-0479">Metal-binding</keyword>
<keyword evidence="6" id="KW-0862">Zinc</keyword>
<evidence type="ECO:0000256" key="2">
    <source>
        <dbReference type="ARBA" id="ARBA00007353"/>
    </source>
</evidence>
<evidence type="ECO:0000256" key="1">
    <source>
        <dbReference type="ARBA" id="ARBA00000553"/>
    </source>
</evidence>
<dbReference type="GO" id="GO:0017061">
    <property type="term" value="F:S-methyl-5-thioadenosine phosphorylase activity"/>
    <property type="evidence" value="ECO:0007669"/>
    <property type="project" value="UniProtKB-EC"/>
</dbReference>
<dbReference type="NCBIfam" id="TIGR00726">
    <property type="entry name" value="peptidoglycan editing factor PgeF"/>
    <property type="match status" value="1"/>
</dbReference>
<gene>
    <name evidence="11" type="primary">pgeF</name>
    <name evidence="11" type="ORF">E5339_09680</name>
</gene>
<sequence length="262" mass="28956">MKRLTSDNKMLGYELMKAYPNISCFSTTRHGGCSKGNYASFNCNGYCGDEADDVNRNRELLRSLLPGDSVELVIPHQTHGDRVKVVDAIDVNRDTGLEGVDALVTDIPGYCLCVSTADCVPVLLYDTRKKVVAAIHAGWRGTVARIVEKTVAVMNHQYGSQGKDLIACIGPSISLEAFEVGDEVYQAFYEAGFDMDLIARKEAKWHIDLWEANRQQLLAYGVKPENIEISGICTYHNNDDFFSARRQGIRSGRILSGILLGV</sequence>
<comment type="catalytic activity">
    <reaction evidence="1">
        <text>inosine + phosphate = alpha-D-ribose 1-phosphate + hypoxanthine</text>
        <dbReference type="Rhea" id="RHEA:27646"/>
        <dbReference type="ChEBI" id="CHEBI:17368"/>
        <dbReference type="ChEBI" id="CHEBI:17596"/>
        <dbReference type="ChEBI" id="CHEBI:43474"/>
        <dbReference type="ChEBI" id="CHEBI:57720"/>
        <dbReference type="EC" id="2.4.2.1"/>
    </reaction>
    <physiologicalReaction direction="left-to-right" evidence="1">
        <dbReference type="Rhea" id="RHEA:27647"/>
    </physiologicalReaction>
</comment>
<evidence type="ECO:0000256" key="10">
    <source>
        <dbReference type="RuleBase" id="RU361274"/>
    </source>
</evidence>
<keyword evidence="5" id="KW-0378">Hydrolase</keyword>
<dbReference type="GO" id="GO:0016787">
    <property type="term" value="F:hydrolase activity"/>
    <property type="evidence" value="ECO:0007669"/>
    <property type="project" value="UniProtKB-KW"/>
</dbReference>
<reference evidence="11 12" key="1">
    <citation type="submission" date="2019-04" db="EMBL/GenBank/DDBJ databases">
        <title>Microbes associate with the intestines of laboratory mice.</title>
        <authorList>
            <person name="Navarre W."/>
            <person name="Wong E."/>
            <person name="Huang K."/>
            <person name="Tropini C."/>
            <person name="Ng K."/>
            <person name="Yu B."/>
        </authorList>
    </citation>
    <scope>NUCLEOTIDE SEQUENCE [LARGE SCALE GENOMIC DNA]</scope>
    <source>
        <strain evidence="11 12">NM22_B1</strain>
    </source>
</reference>
<evidence type="ECO:0000313" key="11">
    <source>
        <dbReference type="EMBL" id="TGY70553.1"/>
    </source>
</evidence>
<dbReference type="Proteomes" id="UP000310760">
    <property type="component" value="Unassembled WGS sequence"/>
</dbReference>
<comment type="catalytic activity">
    <reaction evidence="7">
        <text>adenosine + H2O + H(+) = inosine + NH4(+)</text>
        <dbReference type="Rhea" id="RHEA:24408"/>
        <dbReference type="ChEBI" id="CHEBI:15377"/>
        <dbReference type="ChEBI" id="CHEBI:15378"/>
        <dbReference type="ChEBI" id="CHEBI:16335"/>
        <dbReference type="ChEBI" id="CHEBI:17596"/>
        <dbReference type="ChEBI" id="CHEBI:28938"/>
        <dbReference type="EC" id="3.5.4.4"/>
    </reaction>
    <physiologicalReaction direction="left-to-right" evidence="7">
        <dbReference type="Rhea" id="RHEA:24409"/>
    </physiologicalReaction>
</comment>
<evidence type="ECO:0000256" key="6">
    <source>
        <dbReference type="ARBA" id="ARBA00022833"/>
    </source>
</evidence>
<evidence type="ECO:0000256" key="9">
    <source>
        <dbReference type="ARBA" id="ARBA00049893"/>
    </source>
</evidence>
<evidence type="ECO:0000256" key="7">
    <source>
        <dbReference type="ARBA" id="ARBA00047989"/>
    </source>
</evidence>
<evidence type="ECO:0000256" key="5">
    <source>
        <dbReference type="ARBA" id="ARBA00022801"/>
    </source>
</evidence>
<comment type="caution">
    <text evidence="11">The sequence shown here is derived from an EMBL/GenBank/DDBJ whole genome shotgun (WGS) entry which is preliminary data.</text>
</comment>
<name>A0A4S2FND1_9BACT</name>
<keyword evidence="3" id="KW-0808">Transferase</keyword>
<dbReference type="InterPro" id="IPR011324">
    <property type="entry name" value="Cytotoxic_necrot_fac-like_cat"/>
</dbReference>
<dbReference type="RefSeq" id="WP_025019816.1">
    <property type="nucleotide sequence ID" value="NZ_CAKOCL010000041.1"/>
</dbReference>
<dbReference type="InterPro" id="IPR003730">
    <property type="entry name" value="Cu_polyphenol_OxRdtase"/>
</dbReference>
<dbReference type="EMBL" id="SRYJ01000018">
    <property type="protein sequence ID" value="TGY70553.1"/>
    <property type="molecule type" value="Genomic_DNA"/>
</dbReference>
<accession>A0A4S2FND1</accession>
<organism evidence="11 12">
    <name type="scientific">Phocaeicola sartorii</name>
    <dbReference type="NCBI Taxonomy" id="671267"/>
    <lineage>
        <taxon>Bacteria</taxon>
        <taxon>Pseudomonadati</taxon>
        <taxon>Bacteroidota</taxon>
        <taxon>Bacteroidia</taxon>
        <taxon>Bacteroidales</taxon>
        <taxon>Bacteroidaceae</taxon>
        <taxon>Phocaeicola</taxon>
    </lineage>
</organism>
<dbReference type="Gene3D" id="3.60.140.10">
    <property type="entry name" value="CNF1/YfiH-like putative cysteine hydrolases"/>
    <property type="match status" value="1"/>
</dbReference>
<comment type="similarity">
    <text evidence="2 10">Belongs to the purine nucleoside phosphorylase YfiH/LACC1 family.</text>
</comment>
<evidence type="ECO:0000313" key="12">
    <source>
        <dbReference type="Proteomes" id="UP000310760"/>
    </source>
</evidence>
<dbReference type="PANTHER" id="PTHR30616">
    <property type="entry name" value="UNCHARACTERIZED PROTEIN YFIH"/>
    <property type="match status" value="1"/>
</dbReference>
<evidence type="ECO:0000256" key="4">
    <source>
        <dbReference type="ARBA" id="ARBA00022723"/>
    </source>
</evidence>
<proteinExistence type="inferred from homology"/>
<dbReference type="GeneID" id="82152345"/>
<comment type="catalytic activity">
    <reaction evidence="9">
        <text>S-methyl-5'-thioadenosine + phosphate = 5-(methylsulfanyl)-alpha-D-ribose 1-phosphate + adenine</text>
        <dbReference type="Rhea" id="RHEA:11852"/>
        <dbReference type="ChEBI" id="CHEBI:16708"/>
        <dbReference type="ChEBI" id="CHEBI:17509"/>
        <dbReference type="ChEBI" id="CHEBI:43474"/>
        <dbReference type="ChEBI" id="CHEBI:58533"/>
        <dbReference type="EC" id="2.4.2.28"/>
    </reaction>
    <physiologicalReaction direction="left-to-right" evidence="9">
        <dbReference type="Rhea" id="RHEA:11853"/>
    </physiologicalReaction>
</comment>
<protein>
    <recommendedName>
        <fullName evidence="10">Purine nucleoside phosphorylase</fullName>
    </recommendedName>
</protein>
<evidence type="ECO:0000256" key="8">
    <source>
        <dbReference type="ARBA" id="ARBA00048968"/>
    </source>
</evidence>
<dbReference type="Pfam" id="PF02578">
    <property type="entry name" value="Cu-oxidase_4"/>
    <property type="match status" value="1"/>
</dbReference>
<evidence type="ECO:0000256" key="3">
    <source>
        <dbReference type="ARBA" id="ARBA00022679"/>
    </source>
</evidence>